<dbReference type="EMBL" id="JANBUW010000190">
    <property type="protein sequence ID" value="KAJ2848265.1"/>
    <property type="molecule type" value="Genomic_DNA"/>
</dbReference>
<feature type="compositionally biased region" description="Basic residues" evidence="1">
    <location>
        <begin position="258"/>
        <end position="272"/>
    </location>
</feature>
<keyword evidence="2" id="KW-1133">Transmembrane helix</keyword>
<proteinExistence type="predicted"/>
<protein>
    <submittedName>
        <fullName evidence="3">Uncharacterized protein</fullName>
    </submittedName>
</protein>
<keyword evidence="2" id="KW-0472">Membrane</keyword>
<organism evidence="3 4">
    <name type="scientific">Coemansia brasiliensis</name>
    <dbReference type="NCBI Taxonomy" id="2650707"/>
    <lineage>
        <taxon>Eukaryota</taxon>
        <taxon>Fungi</taxon>
        <taxon>Fungi incertae sedis</taxon>
        <taxon>Zoopagomycota</taxon>
        <taxon>Kickxellomycotina</taxon>
        <taxon>Kickxellomycetes</taxon>
        <taxon>Kickxellales</taxon>
        <taxon>Kickxellaceae</taxon>
        <taxon>Coemansia</taxon>
    </lineage>
</organism>
<accession>A0A9W8I7V3</accession>
<evidence type="ECO:0000256" key="1">
    <source>
        <dbReference type="SAM" id="MobiDB-lite"/>
    </source>
</evidence>
<evidence type="ECO:0000256" key="2">
    <source>
        <dbReference type="SAM" id="Phobius"/>
    </source>
</evidence>
<evidence type="ECO:0000313" key="3">
    <source>
        <dbReference type="EMBL" id="KAJ2848265.1"/>
    </source>
</evidence>
<gene>
    <name evidence="3" type="ORF">IWW36_003406</name>
</gene>
<feature type="region of interest" description="Disordered" evidence="1">
    <location>
        <begin position="238"/>
        <end position="272"/>
    </location>
</feature>
<comment type="caution">
    <text evidence="3">The sequence shown here is derived from an EMBL/GenBank/DDBJ whole genome shotgun (WGS) entry which is preliminary data.</text>
</comment>
<dbReference type="Proteomes" id="UP001139887">
    <property type="component" value="Unassembled WGS sequence"/>
</dbReference>
<evidence type="ECO:0000313" key="4">
    <source>
        <dbReference type="Proteomes" id="UP001139887"/>
    </source>
</evidence>
<dbReference type="AlphaFoldDB" id="A0A9W8I7V3"/>
<sequence length="272" mass="29134">MELDISSCNSARPRCDEGQISVLTVSNSECKWTCQSDPLYKKPANNKWPIIGGSLGAMLFVLALLLALLFLTYMRKRRREHLAFLKDTEDLASELSDQPLLAAYPIDSTGSSAASEPASFWGLGGSKWKSGEFFVAKAPTPGDAGTELSMDVVNRPPESDPTLAIAEGVSPYRQEKTASAYPLLAKFSSNLSSSLIHTSNTGKQPQRLDIAMADYNAARFSGNIALAAAQHSALGSPATGAFDPFHTVPGIGNSPRSSSHRNSQRTSKHSSI</sequence>
<name>A0A9W8I7V3_9FUNG</name>
<keyword evidence="4" id="KW-1185">Reference proteome</keyword>
<reference evidence="3" key="1">
    <citation type="submission" date="2022-07" db="EMBL/GenBank/DDBJ databases">
        <title>Phylogenomic reconstructions and comparative analyses of Kickxellomycotina fungi.</title>
        <authorList>
            <person name="Reynolds N.K."/>
            <person name="Stajich J.E."/>
            <person name="Barry K."/>
            <person name="Grigoriev I.V."/>
            <person name="Crous P."/>
            <person name="Smith M.E."/>
        </authorList>
    </citation>
    <scope>NUCLEOTIDE SEQUENCE</scope>
    <source>
        <strain evidence="3">NRRL 1566</strain>
    </source>
</reference>
<keyword evidence="2" id="KW-0812">Transmembrane</keyword>
<dbReference type="OrthoDB" id="5596522at2759"/>
<feature type="transmembrane region" description="Helical" evidence="2">
    <location>
        <begin position="48"/>
        <end position="71"/>
    </location>
</feature>